<dbReference type="Proteomes" id="UP000242561">
    <property type="component" value="Chromosome"/>
</dbReference>
<evidence type="ECO:0000313" key="2">
    <source>
        <dbReference type="Proteomes" id="UP000242561"/>
    </source>
</evidence>
<evidence type="ECO:0000313" key="1">
    <source>
        <dbReference type="EMBL" id="APG63233.1"/>
    </source>
</evidence>
<gene>
    <name evidence="1" type="ORF">LPB140_11050</name>
</gene>
<protein>
    <recommendedName>
        <fullName evidence="3">DUF2793 domain-containing protein</fullName>
    </recommendedName>
</protein>
<dbReference type="AlphaFoldDB" id="A0A1L3JDW2"/>
<keyword evidence="2" id="KW-1185">Reference proteome</keyword>
<proteinExistence type="predicted"/>
<reference evidence="1 2" key="1">
    <citation type="submission" date="2016-11" db="EMBL/GenBank/DDBJ databases">
        <title>Sphingorhabdus sp. LPB0140, isolated from marine environment.</title>
        <authorList>
            <person name="Kim E."/>
            <person name="Yi H."/>
        </authorList>
    </citation>
    <scope>NUCLEOTIDE SEQUENCE [LARGE SCALE GENOMIC DNA]</scope>
    <source>
        <strain evidence="1 2">LPB0140</strain>
    </source>
</reference>
<evidence type="ECO:0008006" key="3">
    <source>
        <dbReference type="Google" id="ProtNLM"/>
    </source>
</evidence>
<accession>A0A1L3JDW2</accession>
<dbReference type="InterPro" id="IPR021251">
    <property type="entry name" value="DUF2793"/>
</dbReference>
<dbReference type="Pfam" id="PF10983">
    <property type="entry name" value="DUF2793"/>
    <property type="match status" value="1"/>
</dbReference>
<organism evidence="1 2">
    <name type="scientific">Sphingorhabdus lutea</name>
    <dbReference type="NCBI Taxonomy" id="1913578"/>
    <lineage>
        <taxon>Bacteria</taxon>
        <taxon>Pseudomonadati</taxon>
        <taxon>Pseudomonadota</taxon>
        <taxon>Alphaproteobacteria</taxon>
        <taxon>Sphingomonadales</taxon>
        <taxon>Sphingomonadaceae</taxon>
        <taxon>Sphingorhabdus</taxon>
    </lineage>
</organism>
<dbReference type="OrthoDB" id="564699at2"/>
<sequence length="149" mass="16569">MTQTYNFRLPLLVQGQAQKEISHNEALLLIDILLNPVVEKKLDNPALLIGEQAPIFGNCYLIGETPTGIWANYANYLAVYFENGWRYIAPKINLRIWSKHQNKMLRYDGNIWGGGNIVTAPNGGTTIDVEARSTLAQILSLLQAQGLSA</sequence>
<name>A0A1L3JDW2_9SPHN</name>
<dbReference type="KEGG" id="sphl:LPB140_11050"/>
<dbReference type="EMBL" id="CP018154">
    <property type="protein sequence ID" value="APG63233.1"/>
    <property type="molecule type" value="Genomic_DNA"/>
</dbReference>
<dbReference type="STRING" id="1913578.LPB140_11050"/>
<dbReference type="RefSeq" id="WP_072559885.1">
    <property type="nucleotide sequence ID" value="NZ_CP018154.1"/>
</dbReference>